<sequence>MTPLIRIKEPSFRGLGDSSFQALRAKLLVLHADMGACAAYYSGDYATIHKKFSIFTGLLMRDPSGNKIPNGQASCVFSRPSYGSTLSSLLS</sequence>
<keyword evidence="2" id="KW-1185">Reference proteome</keyword>
<dbReference type="Proteomes" id="UP000178129">
    <property type="component" value="Unassembled WGS sequence"/>
</dbReference>
<name>A0A1E1JZY2_9HELO</name>
<gene>
    <name evidence="1" type="ORF">RCO7_14208</name>
</gene>
<protein>
    <submittedName>
        <fullName evidence="1">Uncharacterized protein</fullName>
    </submittedName>
</protein>
<accession>A0A1E1JZY2</accession>
<evidence type="ECO:0000313" key="1">
    <source>
        <dbReference type="EMBL" id="CZS91321.1"/>
    </source>
</evidence>
<dbReference type="AlphaFoldDB" id="A0A1E1JZY2"/>
<dbReference type="EMBL" id="FJUW01000004">
    <property type="protein sequence ID" value="CZS91321.1"/>
    <property type="molecule type" value="Genomic_DNA"/>
</dbReference>
<reference evidence="2" key="1">
    <citation type="submission" date="2016-03" db="EMBL/GenBank/DDBJ databases">
        <authorList>
            <person name="Ploux O."/>
        </authorList>
    </citation>
    <scope>NUCLEOTIDE SEQUENCE [LARGE SCALE GENOMIC DNA]</scope>
    <source>
        <strain evidence="2">UK7</strain>
    </source>
</reference>
<organism evidence="1 2">
    <name type="scientific">Rhynchosporium graminicola</name>
    <dbReference type="NCBI Taxonomy" id="2792576"/>
    <lineage>
        <taxon>Eukaryota</taxon>
        <taxon>Fungi</taxon>
        <taxon>Dikarya</taxon>
        <taxon>Ascomycota</taxon>
        <taxon>Pezizomycotina</taxon>
        <taxon>Leotiomycetes</taxon>
        <taxon>Helotiales</taxon>
        <taxon>Ploettnerulaceae</taxon>
        <taxon>Rhynchosporium</taxon>
    </lineage>
</organism>
<comment type="caution">
    <text evidence="1">The sequence shown here is derived from an EMBL/GenBank/DDBJ whole genome shotgun (WGS) entry which is preliminary data.</text>
</comment>
<proteinExistence type="predicted"/>
<evidence type="ECO:0000313" key="2">
    <source>
        <dbReference type="Proteomes" id="UP000178129"/>
    </source>
</evidence>
<dbReference type="InParanoid" id="A0A1E1JZY2"/>